<dbReference type="STRING" id="1664694.A0A0N1HAC6"/>
<reference evidence="2 3" key="1">
    <citation type="submission" date="2015-06" db="EMBL/GenBank/DDBJ databases">
        <title>Draft genome of the ant-associated black yeast Phialophora attae CBS 131958.</title>
        <authorList>
            <person name="Moreno L.F."/>
            <person name="Stielow B.J."/>
            <person name="de Hoog S."/>
            <person name="Vicente V.A."/>
            <person name="Weiss V.A."/>
            <person name="de Vries M."/>
            <person name="Cruz L.M."/>
            <person name="Souza E.M."/>
        </authorList>
    </citation>
    <scope>NUCLEOTIDE SEQUENCE [LARGE SCALE GENOMIC DNA]</scope>
    <source>
        <strain evidence="2 3">CBS 131958</strain>
    </source>
</reference>
<feature type="region of interest" description="Disordered" evidence="1">
    <location>
        <begin position="358"/>
        <end position="378"/>
    </location>
</feature>
<feature type="compositionally biased region" description="Low complexity" evidence="1">
    <location>
        <begin position="212"/>
        <end position="225"/>
    </location>
</feature>
<feature type="compositionally biased region" description="Polar residues" evidence="1">
    <location>
        <begin position="454"/>
        <end position="479"/>
    </location>
</feature>
<dbReference type="VEuPathDB" id="FungiDB:AB675_2304"/>
<evidence type="ECO:0000313" key="2">
    <source>
        <dbReference type="EMBL" id="KPI44893.1"/>
    </source>
</evidence>
<dbReference type="OrthoDB" id="1162399at2759"/>
<organism evidence="2 3">
    <name type="scientific">Cyphellophora attinorum</name>
    <dbReference type="NCBI Taxonomy" id="1664694"/>
    <lineage>
        <taxon>Eukaryota</taxon>
        <taxon>Fungi</taxon>
        <taxon>Dikarya</taxon>
        <taxon>Ascomycota</taxon>
        <taxon>Pezizomycotina</taxon>
        <taxon>Eurotiomycetes</taxon>
        <taxon>Chaetothyriomycetidae</taxon>
        <taxon>Chaetothyriales</taxon>
        <taxon>Cyphellophoraceae</taxon>
        <taxon>Cyphellophora</taxon>
    </lineage>
</organism>
<gene>
    <name evidence="2" type="ORF">AB675_2304</name>
</gene>
<feature type="region of interest" description="Disordered" evidence="1">
    <location>
        <begin position="454"/>
        <end position="519"/>
    </location>
</feature>
<evidence type="ECO:0000313" key="3">
    <source>
        <dbReference type="Proteomes" id="UP000038010"/>
    </source>
</evidence>
<keyword evidence="3" id="KW-1185">Reference proteome</keyword>
<feature type="region of interest" description="Disordered" evidence="1">
    <location>
        <begin position="296"/>
        <end position="327"/>
    </location>
</feature>
<accession>A0A0N1HAC6</accession>
<dbReference type="GeneID" id="28734145"/>
<dbReference type="EMBL" id="LFJN01000002">
    <property type="protein sequence ID" value="KPI44893.1"/>
    <property type="molecule type" value="Genomic_DNA"/>
</dbReference>
<feature type="region of interest" description="Disordered" evidence="1">
    <location>
        <begin position="176"/>
        <end position="233"/>
    </location>
</feature>
<dbReference type="RefSeq" id="XP_018004856.1">
    <property type="nucleotide sequence ID" value="XM_018142265.1"/>
</dbReference>
<evidence type="ECO:0000256" key="1">
    <source>
        <dbReference type="SAM" id="MobiDB-lite"/>
    </source>
</evidence>
<feature type="compositionally biased region" description="Gly residues" evidence="1">
    <location>
        <begin position="507"/>
        <end position="519"/>
    </location>
</feature>
<dbReference type="AlphaFoldDB" id="A0A0N1HAC6"/>
<protein>
    <submittedName>
        <fullName evidence="2">Uncharacterized protein</fullName>
    </submittedName>
</protein>
<name>A0A0N1HAC6_9EURO</name>
<proteinExistence type="predicted"/>
<sequence length="519" mass="57388">MPLTEAYQRFLASPNPLNLTDDVSLHYIPTLKSFNEQGPVIRHLESQNKNVVKTKTGKTISAVEGPNAIAIETETTLEFMVGGGAYLPGIDSFIDGMIAILPMTHIVHFDAAGKIKQIRISWDQATLLRQTEVIGSRGKNWPVYDGKDQIRLIATSFSAAPPAPAQAEAARYRTMDNGFTDRPSSPTKKYIKDPHASLDLFSPNRPDDPRNDNTPPHVVAPRASARPPPREMSDIFAAGHEDFEPTPRGSPKKSVPFDAVAPKGAGAQKFGNVRVFDNDDEKETKIYRTNPARYDHFDIGDGDENDPLQHKSSQNREKTAVPMRAKTDKHGSQWDFIDFVTPAKVPLKVREQDKVNFDWNDEGGANSPSKTTKPVGRRENDAHFEMKDDGTPVSRQAVPKPRKDAQQHFAFNDEPTPAARRIIGRTDAAMGIYRDAVHDVEEQQPLGVITNQAGRNKTFGSSWEVNDDTPSPKNASQQRAKPMKKGLESHWGADAVDEPESRPVRSRGGGGSGKGFWDF</sequence>
<dbReference type="Proteomes" id="UP000038010">
    <property type="component" value="Unassembled WGS sequence"/>
</dbReference>
<feature type="compositionally biased region" description="Basic and acidic residues" evidence="1">
    <location>
        <begin position="314"/>
        <end position="327"/>
    </location>
</feature>
<comment type="caution">
    <text evidence="2">The sequence shown here is derived from an EMBL/GenBank/DDBJ whole genome shotgun (WGS) entry which is preliminary data.</text>
</comment>